<proteinExistence type="predicted"/>
<dbReference type="Proteomes" id="UP000663868">
    <property type="component" value="Unassembled WGS sequence"/>
</dbReference>
<comment type="caution">
    <text evidence="1">The sequence shown here is derived from an EMBL/GenBank/DDBJ whole genome shotgun (WGS) entry which is preliminary data.</text>
</comment>
<feature type="non-terminal residue" evidence="1">
    <location>
        <position position="10"/>
    </location>
</feature>
<sequence>MDDLWASLLK</sequence>
<organism evidence="1 2">
    <name type="scientific">Adineta steineri</name>
    <dbReference type="NCBI Taxonomy" id="433720"/>
    <lineage>
        <taxon>Eukaryota</taxon>
        <taxon>Metazoa</taxon>
        <taxon>Spiralia</taxon>
        <taxon>Gnathifera</taxon>
        <taxon>Rotifera</taxon>
        <taxon>Eurotatoria</taxon>
        <taxon>Bdelloidea</taxon>
        <taxon>Adinetida</taxon>
        <taxon>Adinetidae</taxon>
        <taxon>Adineta</taxon>
    </lineage>
</organism>
<gene>
    <name evidence="1" type="ORF">KXQ929_LOCUS40324</name>
</gene>
<accession>A0A820BQP8</accession>
<protein>
    <submittedName>
        <fullName evidence="1">Uncharacterized protein</fullName>
    </submittedName>
</protein>
<name>A0A820BQP8_9BILA</name>
<evidence type="ECO:0000313" key="1">
    <source>
        <dbReference type="EMBL" id="CAF4205081.1"/>
    </source>
</evidence>
<dbReference type="EMBL" id="CAJOBB010008284">
    <property type="protein sequence ID" value="CAF4205081.1"/>
    <property type="molecule type" value="Genomic_DNA"/>
</dbReference>
<reference evidence="1" key="1">
    <citation type="submission" date="2021-02" db="EMBL/GenBank/DDBJ databases">
        <authorList>
            <person name="Nowell W R."/>
        </authorList>
    </citation>
    <scope>NUCLEOTIDE SEQUENCE</scope>
</reference>
<evidence type="ECO:0000313" key="2">
    <source>
        <dbReference type="Proteomes" id="UP000663868"/>
    </source>
</evidence>